<feature type="region of interest" description="Disordered" evidence="1">
    <location>
        <begin position="667"/>
        <end position="715"/>
    </location>
</feature>
<gene>
    <name evidence="2" type="ORF">EXIGLDRAFT_700740</name>
</gene>
<evidence type="ECO:0000256" key="1">
    <source>
        <dbReference type="SAM" id="MobiDB-lite"/>
    </source>
</evidence>
<dbReference type="EMBL" id="KV426239">
    <property type="protein sequence ID" value="KZV84139.1"/>
    <property type="molecule type" value="Genomic_DNA"/>
</dbReference>
<organism evidence="2 3">
    <name type="scientific">Exidia glandulosa HHB12029</name>
    <dbReference type="NCBI Taxonomy" id="1314781"/>
    <lineage>
        <taxon>Eukaryota</taxon>
        <taxon>Fungi</taxon>
        <taxon>Dikarya</taxon>
        <taxon>Basidiomycota</taxon>
        <taxon>Agaricomycotina</taxon>
        <taxon>Agaricomycetes</taxon>
        <taxon>Auriculariales</taxon>
        <taxon>Exidiaceae</taxon>
        <taxon>Exidia</taxon>
    </lineage>
</organism>
<feature type="compositionally biased region" description="Basic and acidic residues" evidence="1">
    <location>
        <begin position="701"/>
        <end position="715"/>
    </location>
</feature>
<evidence type="ECO:0000313" key="2">
    <source>
        <dbReference type="EMBL" id="KZV84139.1"/>
    </source>
</evidence>
<protein>
    <submittedName>
        <fullName evidence="2">Uncharacterized protein</fullName>
    </submittedName>
</protein>
<accession>A0A165ZMN3</accession>
<name>A0A165ZMN3_EXIGL</name>
<keyword evidence="3" id="KW-1185">Reference proteome</keyword>
<sequence>MHPNVIFKTAGCIHARPSLAYQCALPPFIPFLPAAALPVSANWFYAPYPCFTLPATPDVTVCTHAYRDVLSAVGTVVEHGQCNTPYRFSLCVFERAGVGSPTTMSVRRPVGFDGCKFRTSYGGCFLPVAIYDANTNATGGAECIYVNLRSALIGNELAEGHAKHAAAHPDESAAHIPAHLTELGLRTRTSAMVSKGLSMATVALNIAGAATDAVPVVKQILNSAAHISAAAEVDIAVAGRVLDARFQQRLARLLCVFVKIEALVEEKAVRKNSPEKIWHRFITKPNRAEGLATELDQEMTLFNLLTGIQLSLTVDHTARAVADDARYDGQFRRLRDCDVEKLDVLHKHETEAEVIVWSSARVDGQLMVVRHIEPLTLSANKNIAVALSRRQSLSVSYSEFLKNVEKVSCPEEQLAVLTATLCSFMGVTFVVQKQFSNLVKSRYLARGYKILHATAHLATVHRLRWVGHTAVVDENGEPRIGLFDDLVRADNDLPGAPYIYWNLFTWFNSRSSEQTGVVEEVHNSSLQAIVTEQLRLGNDTGRLHRVWDIIRQQQLHVGYYRNVLPILSGILTLSQESIARAWLYFKTNMEDPRWVCEVAFFRHVLAGGGAKISSRICISMWRDDGEYTIAVTYDTISLRSLSRPDAPFWQRLLGLWDYPTTLNTPGAAPITDGKGADGDSGNSDAWISSEEEDEDYETVDEGEKGGKRFDAAGEE</sequence>
<dbReference type="AlphaFoldDB" id="A0A165ZMN3"/>
<feature type="compositionally biased region" description="Acidic residues" evidence="1">
    <location>
        <begin position="689"/>
        <end position="700"/>
    </location>
</feature>
<dbReference type="Proteomes" id="UP000077266">
    <property type="component" value="Unassembled WGS sequence"/>
</dbReference>
<dbReference type="InParanoid" id="A0A165ZMN3"/>
<proteinExistence type="predicted"/>
<evidence type="ECO:0000313" key="3">
    <source>
        <dbReference type="Proteomes" id="UP000077266"/>
    </source>
</evidence>
<reference evidence="2 3" key="1">
    <citation type="journal article" date="2016" name="Mol. Biol. Evol.">
        <title>Comparative Genomics of Early-Diverging Mushroom-Forming Fungi Provides Insights into the Origins of Lignocellulose Decay Capabilities.</title>
        <authorList>
            <person name="Nagy L.G."/>
            <person name="Riley R."/>
            <person name="Tritt A."/>
            <person name="Adam C."/>
            <person name="Daum C."/>
            <person name="Floudas D."/>
            <person name="Sun H."/>
            <person name="Yadav J.S."/>
            <person name="Pangilinan J."/>
            <person name="Larsson K.H."/>
            <person name="Matsuura K."/>
            <person name="Barry K."/>
            <person name="Labutti K."/>
            <person name="Kuo R."/>
            <person name="Ohm R.A."/>
            <person name="Bhattacharya S.S."/>
            <person name="Shirouzu T."/>
            <person name="Yoshinaga Y."/>
            <person name="Martin F.M."/>
            <person name="Grigoriev I.V."/>
            <person name="Hibbett D.S."/>
        </authorList>
    </citation>
    <scope>NUCLEOTIDE SEQUENCE [LARGE SCALE GENOMIC DNA]</scope>
    <source>
        <strain evidence="2 3">HHB12029</strain>
    </source>
</reference>